<dbReference type="InterPro" id="IPR050641">
    <property type="entry name" value="RIFMO-like"/>
</dbReference>
<name>A0A507B3P1_9PEZI</name>
<dbReference type="STRING" id="1093900.A0A507B3P1"/>
<reference evidence="6 7" key="1">
    <citation type="submission" date="2019-06" db="EMBL/GenBank/DDBJ databases">
        <title>Draft genome sequence of the filamentous fungus Phialemoniopsis curvata isolated from diesel fuel.</title>
        <authorList>
            <person name="Varaljay V.A."/>
            <person name="Lyon W.J."/>
            <person name="Crouch A.L."/>
            <person name="Drake C.E."/>
            <person name="Hollomon J.M."/>
            <person name="Nadeau L.J."/>
            <person name="Nunn H.S."/>
            <person name="Stevenson B.S."/>
            <person name="Bojanowski C.L."/>
            <person name="Crookes-Goodson W.J."/>
        </authorList>
    </citation>
    <scope>NUCLEOTIDE SEQUENCE [LARGE SCALE GENOMIC DNA]</scope>
    <source>
        <strain evidence="6 7">D216</strain>
    </source>
</reference>
<dbReference type="SUPFAM" id="SSF51905">
    <property type="entry name" value="FAD/NAD(P)-binding domain"/>
    <property type="match status" value="1"/>
</dbReference>
<keyword evidence="4" id="KW-0812">Transmembrane</keyword>
<dbReference type="Pfam" id="PF21274">
    <property type="entry name" value="Rng_hyd_C"/>
    <property type="match status" value="1"/>
</dbReference>
<gene>
    <name evidence="6" type="ORF">E0L32_002826</name>
</gene>
<protein>
    <recommendedName>
        <fullName evidence="5">FAD-binding domain-containing protein</fullName>
    </recommendedName>
</protein>
<dbReference type="InterPro" id="IPR002938">
    <property type="entry name" value="FAD-bd"/>
</dbReference>
<evidence type="ECO:0000256" key="2">
    <source>
        <dbReference type="ARBA" id="ARBA00022827"/>
    </source>
</evidence>
<dbReference type="Proteomes" id="UP000319257">
    <property type="component" value="Unassembled WGS sequence"/>
</dbReference>
<evidence type="ECO:0000256" key="4">
    <source>
        <dbReference type="SAM" id="Phobius"/>
    </source>
</evidence>
<keyword evidence="7" id="KW-1185">Reference proteome</keyword>
<dbReference type="Gene3D" id="3.40.30.120">
    <property type="match status" value="1"/>
</dbReference>
<dbReference type="RefSeq" id="XP_030999436.1">
    <property type="nucleotide sequence ID" value="XM_031137058.1"/>
</dbReference>
<dbReference type="InParanoid" id="A0A507B3P1"/>
<dbReference type="OrthoDB" id="2690153at2759"/>
<dbReference type="GO" id="GO:0071949">
    <property type="term" value="F:FAD binding"/>
    <property type="evidence" value="ECO:0007669"/>
    <property type="project" value="InterPro"/>
</dbReference>
<dbReference type="PANTHER" id="PTHR43004">
    <property type="entry name" value="TRK SYSTEM POTASSIUM UPTAKE PROTEIN"/>
    <property type="match status" value="1"/>
</dbReference>
<evidence type="ECO:0000256" key="3">
    <source>
        <dbReference type="ARBA" id="ARBA00023002"/>
    </source>
</evidence>
<keyword evidence="3" id="KW-0560">Oxidoreductase</keyword>
<organism evidence="6 7">
    <name type="scientific">Thyridium curvatum</name>
    <dbReference type="NCBI Taxonomy" id="1093900"/>
    <lineage>
        <taxon>Eukaryota</taxon>
        <taxon>Fungi</taxon>
        <taxon>Dikarya</taxon>
        <taxon>Ascomycota</taxon>
        <taxon>Pezizomycotina</taxon>
        <taxon>Sordariomycetes</taxon>
        <taxon>Sordariomycetidae</taxon>
        <taxon>Thyridiales</taxon>
        <taxon>Thyridiaceae</taxon>
        <taxon>Thyridium</taxon>
    </lineage>
</organism>
<dbReference type="PRINTS" id="PR00420">
    <property type="entry name" value="RNGMNOXGNASE"/>
</dbReference>
<keyword evidence="4" id="KW-0472">Membrane</keyword>
<dbReference type="AlphaFoldDB" id="A0A507B3P1"/>
<proteinExistence type="predicted"/>
<evidence type="ECO:0000256" key="1">
    <source>
        <dbReference type="ARBA" id="ARBA00022630"/>
    </source>
</evidence>
<keyword evidence="2" id="KW-0274">FAD</keyword>
<dbReference type="EMBL" id="SKBQ01000012">
    <property type="protein sequence ID" value="TPX17725.1"/>
    <property type="molecule type" value="Genomic_DNA"/>
</dbReference>
<sequence length="598" mass="66480">MVAHESVPVVIVGAGPIGLCASILLSQRGIRHVVFERHPGTSIHPKACGINQRTTEIFRAMGIYEEVRRVAAPDDIKGRTGWFTSLGGQGNGIDGREVWSRDAWGGGIYSTEYETYSPARYEILPQIRLEPILVRRAMELAATPDTLRFGAEVLGLDDRGDAGVVVKVSEQGEEREVLARYVIAADGGRSITDKLGVAWLGERDIMDMVSVHFRASIRQHHPDNRNFITWFIHPERGGSTRTGYLYQIGPWPLDSPEAQGNEEWVFACAPTASDPEKFDNEAMIARLRDTLKIPDLQVEVISLSHWHVHAISAERYRSGRVFLVGDAAHRIPPWGALGMNSGIQDVQNLVWKIQFALRGDANGSPNKYDKLLDSYDIERRPIGRRVGLSSLHNLRSHGLIMDAALGVSPTNTAETNLAAIQAFWDESHPEHKAKLEAVHKASQTLDLEFKAPGAELGWFYPSADTHQEGKASRHQGQLDEDGELRMDVFSPSTIPGHNLPHVWISKHGQTIALRDLLLLDKLLLIGNGPAWSQLEDETVHVELVAPGQWIDESGRWQEYLDGYDAVLVRPDGIVAWRGRWHDSTIEECRTAACHCLGL</sequence>
<comment type="caution">
    <text evidence="6">The sequence shown here is derived from an EMBL/GenBank/DDBJ whole genome shotgun (WGS) entry which is preliminary data.</text>
</comment>
<evidence type="ECO:0000313" key="6">
    <source>
        <dbReference type="EMBL" id="TPX17725.1"/>
    </source>
</evidence>
<feature type="transmembrane region" description="Helical" evidence="4">
    <location>
        <begin position="6"/>
        <end position="25"/>
    </location>
</feature>
<dbReference type="GeneID" id="41970273"/>
<keyword evidence="4" id="KW-1133">Transmembrane helix</keyword>
<keyword evidence="1" id="KW-0285">Flavoprotein</keyword>
<dbReference type="InterPro" id="IPR036188">
    <property type="entry name" value="FAD/NAD-bd_sf"/>
</dbReference>
<evidence type="ECO:0000313" key="7">
    <source>
        <dbReference type="Proteomes" id="UP000319257"/>
    </source>
</evidence>
<dbReference type="PANTHER" id="PTHR43004:SF8">
    <property type="entry name" value="FAD-BINDING DOMAIN-CONTAINING PROTEIN-RELATED"/>
    <property type="match status" value="1"/>
</dbReference>
<dbReference type="GO" id="GO:0016709">
    <property type="term" value="F:oxidoreductase activity, acting on paired donors, with incorporation or reduction of molecular oxygen, NAD(P)H as one donor, and incorporation of one atom of oxygen"/>
    <property type="evidence" value="ECO:0007669"/>
    <property type="project" value="UniProtKB-ARBA"/>
</dbReference>
<dbReference type="Pfam" id="PF01494">
    <property type="entry name" value="FAD_binding_3"/>
    <property type="match status" value="1"/>
</dbReference>
<dbReference type="Gene3D" id="3.50.50.60">
    <property type="entry name" value="FAD/NAD(P)-binding domain"/>
    <property type="match status" value="1"/>
</dbReference>
<evidence type="ECO:0000259" key="5">
    <source>
        <dbReference type="Pfam" id="PF01494"/>
    </source>
</evidence>
<feature type="domain" description="FAD-binding" evidence="5">
    <location>
        <begin position="7"/>
        <end position="386"/>
    </location>
</feature>
<accession>A0A507B3P1</accession>
<dbReference type="Gene3D" id="3.30.9.10">
    <property type="entry name" value="D-Amino Acid Oxidase, subunit A, domain 2"/>
    <property type="match status" value="1"/>
</dbReference>